<evidence type="ECO:0000313" key="2">
    <source>
        <dbReference type="EMBL" id="KAH8359390.1"/>
    </source>
</evidence>
<feature type="region of interest" description="Disordered" evidence="1">
    <location>
        <begin position="74"/>
        <end position="102"/>
    </location>
</feature>
<evidence type="ECO:0000313" key="3">
    <source>
        <dbReference type="Proteomes" id="UP001200034"/>
    </source>
</evidence>
<name>A0AAD4JV10_9MUSC</name>
<organism evidence="2 3">
    <name type="scientific">Drosophila rubida</name>
    <dbReference type="NCBI Taxonomy" id="30044"/>
    <lineage>
        <taxon>Eukaryota</taxon>
        <taxon>Metazoa</taxon>
        <taxon>Ecdysozoa</taxon>
        <taxon>Arthropoda</taxon>
        <taxon>Hexapoda</taxon>
        <taxon>Insecta</taxon>
        <taxon>Pterygota</taxon>
        <taxon>Neoptera</taxon>
        <taxon>Endopterygota</taxon>
        <taxon>Diptera</taxon>
        <taxon>Brachycera</taxon>
        <taxon>Muscomorpha</taxon>
        <taxon>Ephydroidea</taxon>
        <taxon>Drosophilidae</taxon>
        <taxon>Drosophila</taxon>
    </lineage>
</organism>
<dbReference type="Proteomes" id="UP001200034">
    <property type="component" value="Unassembled WGS sequence"/>
</dbReference>
<accession>A0AAD4JV10</accession>
<dbReference type="AlphaFoldDB" id="A0AAD4JV10"/>
<feature type="non-terminal residue" evidence="2">
    <location>
        <position position="102"/>
    </location>
</feature>
<feature type="region of interest" description="Disordered" evidence="1">
    <location>
        <begin position="1"/>
        <end position="35"/>
    </location>
</feature>
<protein>
    <submittedName>
        <fullName evidence="2">Uncharacterized protein</fullName>
    </submittedName>
</protein>
<proteinExistence type="predicted"/>
<keyword evidence="3" id="KW-1185">Reference proteome</keyword>
<sequence length="102" mass="10867">MSTDDLLVRHDKSDDSTSSSPATPTPAPSSSLNRLRDTFRRTESISSHIFNQISTQFSNAAAAAANSEIIDGTTTYPEVPQTVATTATPTLPAGKRKKPGEF</sequence>
<evidence type="ECO:0000256" key="1">
    <source>
        <dbReference type="SAM" id="MobiDB-lite"/>
    </source>
</evidence>
<gene>
    <name evidence="2" type="ORF">KR093_006368</name>
</gene>
<feature type="compositionally biased region" description="Basic and acidic residues" evidence="1">
    <location>
        <begin position="1"/>
        <end position="15"/>
    </location>
</feature>
<feature type="compositionally biased region" description="Low complexity" evidence="1">
    <location>
        <begin position="80"/>
        <end position="93"/>
    </location>
</feature>
<dbReference type="EMBL" id="JAJJHW010003409">
    <property type="protein sequence ID" value="KAH8359390.1"/>
    <property type="molecule type" value="Genomic_DNA"/>
</dbReference>
<comment type="caution">
    <text evidence="2">The sequence shown here is derived from an EMBL/GenBank/DDBJ whole genome shotgun (WGS) entry which is preliminary data.</text>
</comment>
<reference evidence="2" key="1">
    <citation type="journal article" date="2021" name="Mol. Ecol. Resour.">
        <title>Phylogenomic analyses of the genus Drosophila reveals genomic signals of climate adaptation.</title>
        <authorList>
            <person name="Li F."/>
            <person name="Rane R.V."/>
            <person name="Luria V."/>
            <person name="Xiong Z."/>
            <person name="Chen J."/>
            <person name="Li Z."/>
            <person name="Catullo R.A."/>
            <person name="Griffin P.C."/>
            <person name="Schiffer M."/>
            <person name="Pearce S."/>
            <person name="Lee S.F."/>
            <person name="McElroy K."/>
            <person name="Stocker A."/>
            <person name="Shirriffs J."/>
            <person name="Cockerell F."/>
            <person name="Coppin C."/>
            <person name="Sgro C.M."/>
            <person name="Karger A."/>
            <person name="Cain J.W."/>
            <person name="Weber J.A."/>
            <person name="Santpere G."/>
            <person name="Kirschner M.W."/>
            <person name="Hoffmann A.A."/>
            <person name="Oakeshott J.G."/>
            <person name="Zhang G."/>
        </authorList>
    </citation>
    <scope>NUCLEOTIDE SEQUENCE</scope>
    <source>
        <strain evidence="2">BGI-SZ-2011g</strain>
    </source>
</reference>